<proteinExistence type="predicted"/>
<organism evidence="2 3">
    <name type="scientific">Monilinia fructigena</name>
    <dbReference type="NCBI Taxonomy" id="38457"/>
    <lineage>
        <taxon>Eukaryota</taxon>
        <taxon>Fungi</taxon>
        <taxon>Dikarya</taxon>
        <taxon>Ascomycota</taxon>
        <taxon>Pezizomycotina</taxon>
        <taxon>Leotiomycetes</taxon>
        <taxon>Helotiales</taxon>
        <taxon>Sclerotiniaceae</taxon>
        <taxon>Monilinia</taxon>
    </lineage>
</organism>
<dbReference type="Proteomes" id="UP000249056">
    <property type="component" value="Unassembled WGS sequence"/>
</dbReference>
<feature type="compositionally biased region" description="Basic and acidic residues" evidence="1">
    <location>
        <begin position="28"/>
        <end position="46"/>
    </location>
</feature>
<dbReference type="OrthoDB" id="3535214at2759"/>
<feature type="region of interest" description="Disordered" evidence="1">
    <location>
        <begin position="1"/>
        <end position="67"/>
    </location>
</feature>
<keyword evidence="3" id="KW-1185">Reference proteome</keyword>
<reference evidence="2 3" key="1">
    <citation type="submission" date="2018-06" db="EMBL/GenBank/DDBJ databases">
        <title>Genome Sequence of the Brown Rot Fungal Pathogen Monilinia fructigena.</title>
        <authorList>
            <person name="Landi L."/>
            <person name="De Miccolis Angelini R.M."/>
            <person name="Pollastro S."/>
            <person name="Abate D."/>
            <person name="Faretra F."/>
            <person name="Romanazzi G."/>
        </authorList>
    </citation>
    <scope>NUCLEOTIDE SEQUENCE [LARGE SCALE GENOMIC DNA]</scope>
    <source>
        <strain evidence="2 3">Mfrg269</strain>
    </source>
</reference>
<dbReference type="AlphaFoldDB" id="A0A395IYG8"/>
<evidence type="ECO:0000313" key="2">
    <source>
        <dbReference type="EMBL" id="RAL65300.1"/>
    </source>
</evidence>
<evidence type="ECO:0000256" key="1">
    <source>
        <dbReference type="SAM" id="MobiDB-lite"/>
    </source>
</evidence>
<accession>A0A395IYG8</accession>
<evidence type="ECO:0000313" key="3">
    <source>
        <dbReference type="Proteomes" id="UP000249056"/>
    </source>
</evidence>
<sequence>MKVTDRNGLVKWYSGDMGKGDTASLYVKRYELRKPGSEKSRKWGEKPEEDDDEGDESYSEDDYEDDK</sequence>
<dbReference type="EMBL" id="QKRW01000010">
    <property type="protein sequence ID" value="RAL65300.1"/>
    <property type="molecule type" value="Genomic_DNA"/>
</dbReference>
<gene>
    <name evidence="2" type="ORF">DID88_000868</name>
</gene>
<name>A0A395IYG8_9HELO</name>
<feature type="compositionally biased region" description="Acidic residues" evidence="1">
    <location>
        <begin position="47"/>
        <end position="67"/>
    </location>
</feature>
<protein>
    <submittedName>
        <fullName evidence="2">Uncharacterized protein</fullName>
    </submittedName>
</protein>
<comment type="caution">
    <text evidence="2">The sequence shown here is derived from an EMBL/GenBank/DDBJ whole genome shotgun (WGS) entry which is preliminary data.</text>
</comment>